<evidence type="ECO:0000256" key="13">
    <source>
        <dbReference type="ARBA" id="ARBA00023157"/>
    </source>
</evidence>
<keyword evidence="14 17" id="KW-0676">Redox-active center</keyword>
<evidence type="ECO:0000256" key="16">
    <source>
        <dbReference type="ARBA" id="ARBA00047415"/>
    </source>
</evidence>
<keyword evidence="10 17" id="KW-0560">Oxidoreductase</keyword>
<feature type="binding site" evidence="17">
    <location>
        <position position="131"/>
    </location>
    <ligand>
        <name>[4Fe-4S] cluster</name>
        <dbReference type="ChEBI" id="CHEBI:49883"/>
    </ligand>
</feature>
<keyword evidence="7 17" id="KW-0819">tRNA processing</keyword>
<proteinExistence type="inferred from homology"/>
<comment type="pathway">
    <text evidence="2 17">tRNA modification; tRNA-queuosine biosynthesis.</text>
</comment>
<dbReference type="AlphaFoldDB" id="A0A1I2R2Q6"/>
<evidence type="ECO:0000256" key="8">
    <source>
        <dbReference type="ARBA" id="ARBA00022723"/>
    </source>
</evidence>
<sequence>MIDLKEILEKMNLNQKINYDKVMMKMVQNWQTAGIRPKILLHACCAPCSTTTLERMTEFAEVTIYYANSNIHPRAEYQRREYVQQKFIHDFNEKTGNHVQFIAAPYRPQEYFEAVRGLEKEPEGGKRCRACFDYRLDTVAKKAVELGFDYFGSTLTISPHKNSQVINSVGIEVQQFYDVHYLPSDFKKGNGYLRSVEMCKEYDVYRQCYCGCMFAAKQQGVDLSQIRREALAFMEGKDGQKEFPEIRFSIDGIEV</sequence>
<feature type="binding site" evidence="17">
    <location>
        <position position="45"/>
    </location>
    <ligand>
        <name>[4Fe-4S] cluster</name>
        <dbReference type="ChEBI" id="CHEBI:49883"/>
    </ligand>
</feature>
<evidence type="ECO:0000256" key="11">
    <source>
        <dbReference type="ARBA" id="ARBA00023004"/>
    </source>
</evidence>
<protein>
    <recommendedName>
        <fullName evidence="5 17">Epoxyqueuosine reductase QueH</fullName>
        <ecNumber evidence="4 17">1.17.99.6</ecNumber>
    </recommendedName>
    <alternativeName>
        <fullName evidence="15 17">Queuosine biosynthesis protein QueH</fullName>
    </alternativeName>
</protein>
<gene>
    <name evidence="17" type="primary">queH</name>
    <name evidence="18" type="ORF">SAMN02910432_00871</name>
</gene>
<evidence type="ECO:0000256" key="9">
    <source>
        <dbReference type="ARBA" id="ARBA00022785"/>
    </source>
</evidence>
<keyword evidence="8 17" id="KW-0479">Metal-binding</keyword>
<dbReference type="InterPro" id="IPR003828">
    <property type="entry name" value="QueH"/>
</dbReference>
<dbReference type="HAMAP" id="MF_02089">
    <property type="entry name" value="QueH"/>
    <property type="match status" value="1"/>
</dbReference>
<keyword evidence="11 17" id="KW-0408">Iron</keyword>
<evidence type="ECO:0000256" key="17">
    <source>
        <dbReference type="HAMAP-Rule" id="MF_02089"/>
    </source>
</evidence>
<feature type="disulfide bond" description="Redox-active" evidence="17">
    <location>
        <begin position="210"/>
        <end position="212"/>
    </location>
</feature>
<evidence type="ECO:0000256" key="5">
    <source>
        <dbReference type="ARBA" id="ARBA00016895"/>
    </source>
</evidence>
<keyword evidence="13 17" id="KW-1015">Disulfide bond</keyword>
<dbReference type="Proteomes" id="UP000182635">
    <property type="component" value="Unassembled WGS sequence"/>
</dbReference>
<dbReference type="EC" id="1.17.99.6" evidence="4 17"/>
<evidence type="ECO:0000256" key="3">
    <source>
        <dbReference type="ARBA" id="ARBA00008207"/>
    </source>
</evidence>
<dbReference type="PANTHER" id="PTHR36701">
    <property type="entry name" value="EPOXYQUEUOSINE REDUCTASE QUEH"/>
    <property type="match status" value="1"/>
</dbReference>
<dbReference type="GO" id="GO:0008616">
    <property type="term" value="P:tRNA queuosine(34) biosynthetic process"/>
    <property type="evidence" value="ECO:0007669"/>
    <property type="project" value="UniProtKB-UniRule"/>
</dbReference>
<dbReference type="PANTHER" id="PTHR36701:SF1">
    <property type="entry name" value="EPOXYQUEUOSINE REDUCTASE QUEH"/>
    <property type="match status" value="1"/>
</dbReference>
<evidence type="ECO:0000313" key="19">
    <source>
        <dbReference type="Proteomes" id="UP000182635"/>
    </source>
</evidence>
<dbReference type="EMBL" id="FOPI01000011">
    <property type="protein sequence ID" value="SFG32221.1"/>
    <property type="molecule type" value="Genomic_DNA"/>
</dbReference>
<comment type="function">
    <text evidence="1 17">Catalyzes the conversion of epoxyqueuosine (oQ) to queuosine (Q), which is a hypermodified base found in the wobble positions of tRNA(Asp), tRNA(Asn), tRNA(His) and tRNA(Tyr).</text>
</comment>
<evidence type="ECO:0000256" key="2">
    <source>
        <dbReference type="ARBA" id="ARBA00004691"/>
    </source>
</evidence>
<dbReference type="GO" id="GO:0046872">
    <property type="term" value="F:metal ion binding"/>
    <property type="evidence" value="ECO:0007669"/>
    <property type="project" value="UniProtKB-KW"/>
</dbReference>
<keyword evidence="6 17" id="KW-0004">4Fe-4S</keyword>
<evidence type="ECO:0000313" key="18">
    <source>
        <dbReference type="EMBL" id="SFG32221.1"/>
    </source>
</evidence>
<reference evidence="19" key="1">
    <citation type="submission" date="2016-10" db="EMBL/GenBank/DDBJ databases">
        <authorList>
            <person name="Varghese N."/>
            <person name="Submissions S."/>
        </authorList>
    </citation>
    <scope>NUCLEOTIDE SEQUENCE [LARGE SCALE GENOMIC DNA]</scope>
    <source>
        <strain evidence="19">DSM 20403</strain>
    </source>
</reference>
<evidence type="ECO:0000256" key="6">
    <source>
        <dbReference type="ARBA" id="ARBA00022485"/>
    </source>
</evidence>
<dbReference type="GO" id="GO:0051539">
    <property type="term" value="F:4 iron, 4 sulfur cluster binding"/>
    <property type="evidence" value="ECO:0007669"/>
    <property type="project" value="UniProtKB-UniRule"/>
</dbReference>
<evidence type="ECO:0000256" key="7">
    <source>
        <dbReference type="ARBA" id="ARBA00022694"/>
    </source>
</evidence>
<dbReference type="Pfam" id="PF02677">
    <property type="entry name" value="QueH"/>
    <property type="match status" value="1"/>
</dbReference>
<evidence type="ECO:0000256" key="14">
    <source>
        <dbReference type="ARBA" id="ARBA00023284"/>
    </source>
</evidence>
<comment type="catalytic activity">
    <reaction evidence="16 17">
        <text>epoxyqueuosine(34) in tRNA + AH2 = queuosine(34) in tRNA + A + H2O</text>
        <dbReference type="Rhea" id="RHEA:32159"/>
        <dbReference type="Rhea" id="RHEA-COMP:18571"/>
        <dbReference type="Rhea" id="RHEA-COMP:18582"/>
        <dbReference type="ChEBI" id="CHEBI:13193"/>
        <dbReference type="ChEBI" id="CHEBI:15377"/>
        <dbReference type="ChEBI" id="CHEBI:17499"/>
        <dbReference type="ChEBI" id="CHEBI:194431"/>
        <dbReference type="ChEBI" id="CHEBI:194443"/>
        <dbReference type="EC" id="1.17.99.6"/>
    </reaction>
</comment>
<evidence type="ECO:0000256" key="10">
    <source>
        <dbReference type="ARBA" id="ARBA00023002"/>
    </source>
</evidence>
<evidence type="ECO:0000256" key="12">
    <source>
        <dbReference type="ARBA" id="ARBA00023014"/>
    </source>
</evidence>
<dbReference type="RefSeq" id="WP_041819726.1">
    <property type="nucleotide sequence ID" value="NZ_AYYL01000005.1"/>
</dbReference>
<evidence type="ECO:0000256" key="1">
    <source>
        <dbReference type="ARBA" id="ARBA00002268"/>
    </source>
</evidence>
<evidence type="ECO:0000256" key="15">
    <source>
        <dbReference type="ARBA" id="ARBA00031446"/>
    </source>
</evidence>
<feature type="binding site" evidence="17">
    <location>
        <position position="128"/>
    </location>
    <ligand>
        <name>[4Fe-4S] cluster</name>
        <dbReference type="ChEBI" id="CHEBI:49883"/>
    </ligand>
</feature>
<dbReference type="UniPathway" id="UPA00392"/>
<keyword evidence="9 17" id="KW-0671">Queuosine biosynthesis</keyword>
<dbReference type="GO" id="GO:0052693">
    <property type="term" value="F:epoxyqueuosine reductase activity"/>
    <property type="evidence" value="ECO:0007669"/>
    <property type="project" value="UniProtKB-UniRule"/>
</dbReference>
<keyword evidence="12 17" id="KW-0411">Iron-sulfur</keyword>
<organism evidence="18 19">
    <name type="scientific">Ligilactobacillus ruminis DSM 20403 = NBRC 102161</name>
    <dbReference type="NCBI Taxonomy" id="1423798"/>
    <lineage>
        <taxon>Bacteria</taxon>
        <taxon>Bacillati</taxon>
        <taxon>Bacillota</taxon>
        <taxon>Bacilli</taxon>
        <taxon>Lactobacillales</taxon>
        <taxon>Lactobacillaceae</taxon>
        <taxon>Ligilactobacillus</taxon>
    </lineage>
</organism>
<dbReference type="OrthoDB" id="9801033at2"/>
<evidence type="ECO:0000256" key="4">
    <source>
        <dbReference type="ARBA" id="ARBA00012622"/>
    </source>
</evidence>
<name>A0A1I2R2Q6_9LACO</name>
<comment type="similarity">
    <text evidence="3 17">Belongs to the QueH family.</text>
</comment>
<accession>A0A1I2R2Q6</accession>
<feature type="binding site" evidence="17">
    <location>
        <position position="44"/>
    </location>
    <ligand>
        <name>[4Fe-4S] cluster</name>
        <dbReference type="ChEBI" id="CHEBI:49883"/>
    </ligand>
</feature>
<dbReference type="GeneID" id="29803473"/>